<evidence type="ECO:0000313" key="10">
    <source>
        <dbReference type="Proteomes" id="UP000007879"/>
    </source>
</evidence>
<dbReference type="PROSITE" id="PS50896">
    <property type="entry name" value="LISH"/>
    <property type="match status" value="1"/>
</dbReference>
<dbReference type="PANTHER" id="PTHR14881">
    <property type="entry name" value="LISH DOMAIN-CONTAINING PROTEIN ARMC9"/>
    <property type="match status" value="1"/>
</dbReference>
<dbReference type="InterPro" id="IPR056327">
    <property type="entry name" value="ARMC9_CTLH-like_dom"/>
</dbReference>
<dbReference type="InterPro" id="IPR016024">
    <property type="entry name" value="ARM-type_fold"/>
</dbReference>
<dbReference type="STRING" id="400682.A0A1X7V8B0"/>
<name>A0A1X7V8B0_AMPQE</name>
<dbReference type="Pfam" id="PF23138">
    <property type="entry name" value="CTLH_Armc9"/>
    <property type="match status" value="1"/>
</dbReference>
<dbReference type="EnsemblMetazoa" id="Aqu2.1.36213_001">
    <property type="protein sequence ID" value="Aqu2.1.36213_001"/>
    <property type="gene ID" value="Aqu2.1.36213"/>
</dbReference>
<dbReference type="InParanoid" id="A0A1X7V8B0"/>
<dbReference type="PANTHER" id="PTHR14881:SF4">
    <property type="entry name" value="LISH DOMAIN-CONTAINING PROTEIN ARMC9"/>
    <property type="match status" value="1"/>
</dbReference>
<dbReference type="Gene3D" id="1.25.10.10">
    <property type="entry name" value="Leucine-rich Repeat Variant"/>
    <property type="match status" value="1"/>
</dbReference>
<evidence type="ECO:0000256" key="5">
    <source>
        <dbReference type="ARBA" id="ARBA00023273"/>
    </source>
</evidence>
<accession>A0A1X7V8B0</accession>
<keyword evidence="4" id="KW-0970">Cilium biogenesis/degradation</keyword>
<evidence type="ECO:0000256" key="3">
    <source>
        <dbReference type="ARBA" id="ARBA00021146"/>
    </source>
</evidence>
<feature type="compositionally biased region" description="Acidic residues" evidence="6">
    <location>
        <begin position="586"/>
        <end position="603"/>
    </location>
</feature>
<dbReference type="GO" id="GO:0097542">
    <property type="term" value="C:ciliary tip"/>
    <property type="evidence" value="ECO:0007669"/>
    <property type="project" value="TreeGrafter"/>
</dbReference>
<dbReference type="GO" id="GO:0005814">
    <property type="term" value="C:centriole"/>
    <property type="evidence" value="ECO:0007669"/>
    <property type="project" value="UniProtKB-SubCell"/>
</dbReference>
<dbReference type="EnsemblMetazoa" id="XM_011404584.2">
    <property type="protein sequence ID" value="XP_011402886.1"/>
    <property type="gene ID" value="LOC100636490"/>
</dbReference>
<evidence type="ECO:0000313" key="9">
    <source>
        <dbReference type="EnsemblMetazoa" id="Aqu2.1.36213_001"/>
    </source>
</evidence>
<dbReference type="KEGG" id="aqu:100636490"/>
<keyword evidence="5" id="KW-0966">Cell projection</keyword>
<feature type="domain" description="ARMC9 CTLH-like" evidence="8">
    <location>
        <begin position="59"/>
        <end position="182"/>
    </location>
</feature>
<reference evidence="9" key="2">
    <citation type="submission" date="2017-05" db="UniProtKB">
        <authorList>
            <consortium name="EnsemblMetazoa"/>
        </authorList>
    </citation>
    <scope>IDENTIFICATION</scope>
</reference>
<evidence type="ECO:0000256" key="2">
    <source>
        <dbReference type="ARBA" id="ARBA00004120"/>
    </source>
</evidence>
<dbReference type="AlphaFoldDB" id="A0A1X7V8B0"/>
<feature type="domain" description="LisH" evidence="7">
    <location>
        <begin position="450"/>
        <end position="568"/>
    </location>
</feature>
<dbReference type="Proteomes" id="UP000007879">
    <property type="component" value="Unassembled WGS sequence"/>
</dbReference>
<evidence type="ECO:0000259" key="7">
    <source>
        <dbReference type="Pfam" id="PF21050"/>
    </source>
</evidence>
<comment type="subcellular location">
    <subcellularLocation>
        <location evidence="2">Cytoplasm</location>
        <location evidence="2">Cytoskeleton</location>
        <location evidence="2">Cilium basal body</location>
    </subcellularLocation>
    <subcellularLocation>
        <location evidence="1">Cytoplasm</location>
        <location evidence="1">Cytoskeleton</location>
        <location evidence="1">Microtubule organizing center</location>
        <location evidence="1">Centrosome</location>
        <location evidence="1">Centriole</location>
    </subcellularLocation>
</comment>
<evidence type="ECO:0000256" key="6">
    <source>
        <dbReference type="SAM" id="MobiDB-lite"/>
    </source>
</evidence>
<dbReference type="InterPro" id="IPR011989">
    <property type="entry name" value="ARM-like"/>
</dbReference>
<gene>
    <name evidence="9" type="primary">100636490</name>
</gene>
<protein>
    <recommendedName>
        <fullName evidence="3">LisH domain-containing protein ARMC9</fullName>
    </recommendedName>
</protein>
<evidence type="ECO:0000256" key="4">
    <source>
        <dbReference type="ARBA" id="ARBA00022794"/>
    </source>
</evidence>
<proteinExistence type="predicted"/>
<feature type="region of interest" description="Disordered" evidence="6">
    <location>
        <begin position="571"/>
        <end position="603"/>
    </location>
</feature>
<evidence type="ECO:0000259" key="8">
    <source>
        <dbReference type="Pfam" id="PF23138"/>
    </source>
</evidence>
<dbReference type="Pfam" id="PF21050">
    <property type="entry name" value="ARMC9_ARM"/>
    <property type="match status" value="1"/>
</dbReference>
<feature type="compositionally biased region" description="Polar residues" evidence="6">
    <location>
        <begin position="681"/>
        <end position="693"/>
    </location>
</feature>
<dbReference type="SMART" id="SM00667">
    <property type="entry name" value="LisH"/>
    <property type="match status" value="1"/>
</dbReference>
<keyword evidence="10" id="KW-1185">Reference proteome</keyword>
<dbReference type="GO" id="GO:0060271">
    <property type="term" value="P:cilium assembly"/>
    <property type="evidence" value="ECO:0007669"/>
    <property type="project" value="InterPro"/>
</dbReference>
<organism evidence="9">
    <name type="scientific">Amphimedon queenslandica</name>
    <name type="common">Sponge</name>
    <dbReference type="NCBI Taxonomy" id="400682"/>
    <lineage>
        <taxon>Eukaryota</taxon>
        <taxon>Metazoa</taxon>
        <taxon>Porifera</taxon>
        <taxon>Demospongiae</taxon>
        <taxon>Heteroscleromorpha</taxon>
        <taxon>Haplosclerida</taxon>
        <taxon>Niphatidae</taxon>
        <taxon>Amphimedon</taxon>
    </lineage>
</organism>
<feature type="region of interest" description="Disordered" evidence="6">
    <location>
        <begin position="670"/>
        <end position="693"/>
    </location>
</feature>
<dbReference type="InterPro" id="IPR040369">
    <property type="entry name" value="ARMC9"/>
</dbReference>
<dbReference type="InterPro" id="IPR048959">
    <property type="entry name" value="ARMC9_ARM_dom"/>
</dbReference>
<dbReference type="OrthoDB" id="538223at2759"/>
<dbReference type="eggNOG" id="ENOG502QQ9W">
    <property type="taxonomic scope" value="Eukaryota"/>
</dbReference>
<dbReference type="InterPro" id="IPR006594">
    <property type="entry name" value="LisH"/>
</dbReference>
<sequence length="693" mass="78484">MSRQQLDTLVSEYLREQGLNSTLQSFLDESRQKGRDLPLLPHHSSSWTNNDDEKQETRLQIQSDMLVSFECGERDAFFELWQQAVPIAIYGSDHAYQNLEFYLSLYFTIYPFRYEVGDRQGALRYFQSYLNSRGDLLAQAPDLTVYCALPYIPDPSTHSSFQHLFTESWNKELRSRLEHFLDFSLLGHATPTKPRPSLLDLFKQQQQGSAGSDVIVLKKRLEELQSSYEAVASIAIELVEALESSISGNTLSTDYIEDMCSRLFQLSGPFQVPPTNPENQPVSNLRASVVSLRQSMQTPLFPAGVPPSIPERYSSLNYGQVKVDLLSLPSVNRCALLQALRWRLTHSVPGPQREAVIKEYLQHDLLSLRTDLNFTATLLSSDLRVKESFCRLLNSFSSLRQGRDYLQYSQHFVHSLCVLLMSLKEDDHLLKNLLGTVQKLSLRRPLQSHMISIGLIKWTVEQLSDVDKMSDYVLRYSLALFMNLCLRKEGKQQCVSLLPVPLHVLSDIIEHENTEVRSYINGILYSLLELPEIRQAANDMDMSEVLDSAMRVNPPELQSQLKFILDRLRSTSSDNDDVEGTKNGEDESEEEEEDDPDVLDGDEDEIEFSVTSGEDLLRSYYISNKIPNGATGHTVGTPLSRPVTPLMQSIHFSPRSYSAQSFVARVLEKSFDGSSGGMTAGSVTNRPHTTPRS</sequence>
<reference evidence="10" key="1">
    <citation type="journal article" date="2010" name="Nature">
        <title>The Amphimedon queenslandica genome and the evolution of animal complexity.</title>
        <authorList>
            <person name="Srivastava M."/>
            <person name="Simakov O."/>
            <person name="Chapman J."/>
            <person name="Fahey B."/>
            <person name="Gauthier M.E."/>
            <person name="Mitros T."/>
            <person name="Richards G.S."/>
            <person name="Conaco C."/>
            <person name="Dacre M."/>
            <person name="Hellsten U."/>
            <person name="Larroux C."/>
            <person name="Putnam N.H."/>
            <person name="Stanke M."/>
            <person name="Adamska M."/>
            <person name="Darling A."/>
            <person name="Degnan S.M."/>
            <person name="Oakley T.H."/>
            <person name="Plachetzki D.C."/>
            <person name="Zhai Y."/>
            <person name="Adamski M."/>
            <person name="Calcino A."/>
            <person name="Cummins S.F."/>
            <person name="Goodstein D.M."/>
            <person name="Harris C."/>
            <person name="Jackson D.J."/>
            <person name="Leys S.P."/>
            <person name="Shu S."/>
            <person name="Woodcroft B.J."/>
            <person name="Vervoort M."/>
            <person name="Kosik K.S."/>
            <person name="Manning G."/>
            <person name="Degnan B.M."/>
            <person name="Rokhsar D.S."/>
        </authorList>
    </citation>
    <scope>NUCLEOTIDE SEQUENCE [LARGE SCALE GENOMIC DNA]</scope>
</reference>
<dbReference type="GO" id="GO:0036064">
    <property type="term" value="C:ciliary basal body"/>
    <property type="evidence" value="ECO:0007669"/>
    <property type="project" value="InterPro"/>
</dbReference>
<dbReference type="SUPFAM" id="SSF48371">
    <property type="entry name" value="ARM repeat"/>
    <property type="match status" value="1"/>
</dbReference>
<evidence type="ECO:0000256" key="1">
    <source>
        <dbReference type="ARBA" id="ARBA00004114"/>
    </source>
</evidence>